<dbReference type="EMBL" id="JAUHHV010000008">
    <property type="protein sequence ID" value="KAK1414029.1"/>
    <property type="molecule type" value="Genomic_DNA"/>
</dbReference>
<feature type="region of interest" description="Disordered" evidence="6">
    <location>
        <begin position="187"/>
        <end position="222"/>
    </location>
</feature>
<gene>
    <name evidence="8" type="ORF">QVD17_29767</name>
</gene>
<organism evidence="8 9">
    <name type="scientific">Tagetes erecta</name>
    <name type="common">African marigold</name>
    <dbReference type="NCBI Taxonomy" id="13708"/>
    <lineage>
        <taxon>Eukaryota</taxon>
        <taxon>Viridiplantae</taxon>
        <taxon>Streptophyta</taxon>
        <taxon>Embryophyta</taxon>
        <taxon>Tracheophyta</taxon>
        <taxon>Spermatophyta</taxon>
        <taxon>Magnoliopsida</taxon>
        <taxon>eudicotyledons</taxon>
        <taxon>Gunneridae</taxon>
        <taxon>Pentapetalae</taxon>
        <taxon>asterids</taxon>
        <taxon>campanulids</taxon>
        <taxon>Asterales</taxon>
        <taxon>Asteraceae</taxon>
        <taxon>Asteroideae</taxon>
        <taxon>Heliantheae alliance</taxon>
        <taxon>Tageteae</taxon>
        <taxon>Tagetes</taxon>
    </lineage>
</organism>
<feature type="domain" description="GTD-binding" evidence="7">
    <location>
        <begin position="10"/>
        <end position="108"/>
    </location>
</feature>
<dbReference type="Pfam" id="PF04576">
    <property type="entry name" value="Zein-binding"/>
    <property type="match status" value="1"/>
</dbReference>
<accession>A0AAD8K1K3</accession>
<reference evidence="8" key="1">
    <citation type="journal article" date="2023" name="bioRxiv">
        <title>Improved chromosome-level genome assembly for marigold (Tagetes erecta).</title>
        <authorList>
            <person name="Jiang F."/>
            <person name="Yuan L."/>
            <person name="Wang S."/>
            <person name="Wang H."/>
            <person name="Xu D."/>
            <person name="Wang A."/>
            <person name="Fan W."/>
        </authorList>
    </citation>
    <scope>NUCLEOTIDE SEQUENCE</scope>
    <source>
        <strain evidence="8">WSJ</strain>
        <tissue evidence="8">Leaf</tissue>
    </source>
</reference>
<dbReference type="PROSITE" id="PS51775">
    <property type="entry name" value="GTD_BINDING"/>
    <property type="match status" value="1"/>
</dbReference>
<keyword evidence="4" id="KW-0472">Membrane</keyword>
<protein>
    <recommendedName>
        <fullName evidence="7">GTD-binding domain-containing protein</fullName>
    </recommendedName>
</protein>
<evidence type="ECO:0000256" key="1">
    <source>
        <dbReference type="ARBA" id="ARBA00004370"/>
    </source>
</evidence>
<evidence type="ECO:0000256" key="6">
    <source>
        <dbReference type="SAM" id="MobiDB-lite"/>
    </source>
</evidence>
<evidence type="ECO:0000256" key="5">
    <source>
        <dbReference type="SAM" id="Coils"/>
    </source>
</evidence>
<evidence type="ECO:0000256" key="2">
    <source>
        <dbReference type="ARBA" id="ARBA00022692"/>
    </source>
</evidence>
<dbReference type="Proteomes" id="UP001229421">
    <property type="component" value="Unassembled WGS sequence"/>
</dbReference>
<dbReference type="PANTHER" id="PTHR31422:SF1">
    <property type="entry name" value="GTD-BINDING DOMAIN-CONTAINING PROTEIN"/>
    <property type="match status" value="1"/>
</dbReference>
<evidence type="ECO:0000313" key="8">
    <source>
        <dbReference type="EMBL" id="KAK1414029.1"/>
    </source>
</evidence>
<evidence type="ECO:0000256" key="4">
    <source>
        <dbReference type="ARBA" id="ARBA00023136"/>
    </source>
</evidence>
<keyword evidence="2" id="KW-0812">Transmembrane</keyword>
<keyword evidence="3" id="KW-1133">Transmembrane helix</keyword>
<keyword evidence="5" id="KW-0175">Coiled coil</keyword>
<evidence type="ECO:0000256" key="3">
    <source>
        <dbReference type="ARBA" id="ARBA00022989"/>
    </source>
</evidence>
<sequence length="482" mass="55171">MNSTTMAVPSSNNSLKEALCAQQKLLQKLYHELDVEREAAATAASEAMSMILRLQGEKAAVQMEAEQYKRLAEEKMNYAEESMVTFEEIMYQKEMEIASLDYQVQAYRYKLLSLGFDDLGVHEIKFPEYLLQRNESLVGETSSKVQTPPLTKRLTLPNLKKGFLEKDRSIAEDSEVIAKIVEESLREDEHNHEHSHEHNHEHNHEHSHDHNHEHSQNFDLGTRTDNCSTVDISSYLEQIRELDKVVEQMGGGDQYFFSTTAKTSRCSSVQSKMNEMDIVQSSQKLVDDKISSDTCSPSVCDVFEVPLIEETVCKDDGKSGFKDDGKSGFKDEVFKDNGKSIFKDEGKSVFKDEKKVKRLTSLPQLPIKSLYKGETDSWKKGLLSKHKDRKMFSLGDGINVDCQLALVQPNGEMEIVEQNVEHERDTSREERELRLLYEINEKLSSLQSEIRSRNIKVNHSSSNRDSDLPMLLLREATFDIWI</sequence>
<feature type="coiled-coil region" evidence="5">
    <location>
        <begin position="51"/>
        <end position="81"/>
    </location>
</feature>
<comment type="subcellular location">
    <subcellularLocation>
        <location evidence="1">Membrane</location>
    </subcellularLocation>
</comment>
<dbReference type="AlphaFoldDB" id="A0AAD8K1K3"/>
<evidence type="ECO:0000313" key="9">
    <source>
        <dbReference type="Proteomes" id="UP001229421"/>
    </source>
</evidence>
<evidence type="ECO:0000259" key="7">
    <source>
        <dbReference type="PROSITE" id="PS51775"/>
    </source>
</evidence>
<dbReference type="InterPro" id="IPR007656">
    <property type="entry name" value="GTD-bd"/>
</dbReference>
<dbReference type="GO" id="GO:0016020">
    <property type="term" value="C:membrane"/>
    <property type="evidence" value="ECO:0007669"/>
    <property type="project" value="UniProtKB-SubCell"/>
</dbReference>
<comment type="caution">
    <text evidence="8">The sequence shown here is derived from an EMBL/GenBank/DDBJ whole genome shotgun (WGS) entry which is preliminary data.</text>
</comment>
<proteinExistence type="predicted"/>
<dbReference type="PANTHER" id="PTHR31422">
    <property type="entry name" value="BNAANNG28530D PROTEIN"/>
    <property type="match status" value="1"/>
</dbReference>
<dbReference type="GO" id="GO:0080115">
    <property type="term" value="F:myosin XI tail binding"/>
    <property type="evidence" value="ECO:0007669"/>
    <property type="project" value="UniProtKB-ARBA"/>
</dbReference>
<feature type="compositionally biased region" description="Basic and acidic residues" evidence="6">
    <location>
        <begin position="187"/>
        <end position="216"/>
    </location>
</feature>
<name>A0AAD8K1K3_TARER</name>
<keyword evidence="9" id="KW-1185">Reference proteome</keyword>